<name>A0ABX0YBV4_9PSED</name>
<protein>
    <submittedName>
        <fullName evidence="3">DUF2384 domain-containing protein</fullName>
    </submittedName>
</protein>
<proteinExistence type="predicted"/>
<evidence type="ECO:0000313" key="4">
    <source>
        <dbReference type="Proteomes" id="UP000746535"/>
    </source>
</evidence>
<reference evidence="3 4" key="1">
    <citation type="submission" date="2020-03" db="EMBL/GenBank/DDBJ databases">
        <authorList>
            <person name="Wang L."/>
            <person name="He N."/>
            <person name="Li Y."/>
            <person name="Fang Y."/>
            <person name="Zhang F."/>
        </authorList>
    </citation>
    <scope>NUCLEOTIDE SEQUENCE [LARGE SCALE GENOMIC DNA]</scope>
    <source>
        <strain evidence="4">hsmgli-8</strain>
    </source>
</reference>
<evidence type="ECO:0000313" key="3">
    <source>
        <dbReference type="EMBL" id="NJO99748.1"/>
    </source>
</evidence>
<dbReference type="InterPro" id="IPR046847">
    <property type="entry name" value="Xre-like_HTH"/>
</dbReference>
<keyword evidence="4" id="KW-1185">Reference proteome</keyword>
<dbReference type="Pfam" id="PF09722">
    <property type="entry name" value="Xre_MbcA_ParS_C"/>
    <property type="match status" value="1"/>
</dbReference>
<feature type="domain" description="Antitoxin Xre-like helix-turn-helix" evidence="2">
    <location>
        <begin position="31"/>
        <end position="90"/>
    </location>
</feature>
<dbReference type="Proteomes" id="UP000746535">
    <property type="component" value="Unassembled WGS sequence"/>
</dbReference>
<comment type="caution">
    <text evidence="3">The sequence shown here is derived from an EMBL/GenBank/DDBJ whole genome shotgun (WGS) entry which is preliminary data.</text>
</comment>
<sequence length="149" mass="16274">MDISSRLYHPSPTPRAGLWQVLGIPERGETLYQALREGFSVSVLEHLSTAIGVGKSALATYALIPSATFQRRLKSKRFTTEESDRLYRLAQILGSALALFEGDEAATRHWLCEPVRGLGGRRPIEMAATSAQTTAVLDLIGRLEHGVVA</sequence>
<gene>
    <name evidence="3" type="ORF">HBH25_02570</name>
</gene>
<dbReference type="NCBIfam" id="TIGR02293">
    <property type="entry name" value="TAS_TIGR02293"/>
    <property type="match status" value="1"/>
</dbReference>
<dbReference type="EMBL" id="JAAVJI010000001">
    <property type="protein sequence ID" value="NJO99748.1"/>
    <property type="molecule type" value="Genomic_DNA"/>
</dbReference>
<evidence type="ECO:0000259" key="1">
    <source>
        <dbReference type="Pfam" id="PF09722"/>
    </source>
</evidence>
<dbReference type="InterPro" id="IPR024467">
    <property type="entry name" value="Xre/MbcA/ParS-like_toxin-bd"/>
</dbReference>
<evidence type="ECO:0000259" key="2">
    <source>
        <dbReference type="Pfam" id="PF20432"/>
    </source>
</evidence>
<dbReference type="InterPro" id="IPR011979">
    <property type="entry name" value="Antitox_Xre"/>
</dbReference>
<dbReference type="Pfam" id="PF20432">
    <property type="entry name" value="Xre-like-HTH"/>
    <property type="match status" value="1"/>
</dbReference>
<organism evidence="3 4">
    <name type="scientific">Pseudomonas quercus</name>
    <dbReference type="NCBI Taxonomy" id="2722792"/>
    <lineage>
        <taxon>Bacteria</taxon>
        <taxon>Pseudomonadati</taxon>
        <taxon>Pseudomonadota</taxon>
        <taxon>Gammaproteobacteria</taxon>
        <taxon>Pseudomonadales</taxon>
        <taxon>Pseudomonadaceae</taxon>
        <taxon>Pseudomonas</taxon>
    </lineage>
</organism>
<feature type="domain" description="Antitoxin Xre/MbcA/ParS-like toxin-binding" evidence="1">
    <location>
        <begin position="95"/>
        <end position="146"/>
    </location>
</feature>
<dbReference type="RefSeq" id="WP_168081168.1">
    <property type="nucleotide sequence ID" value="NZ_JAAVJI010000001.1"/>
</dbReference>
<accession>A0ABX0YBV4</accession>